<keyword evidence="3 5" id="KW-1133">Transmembrane helix</keyword>
<evidence type="ECO:0000256" key="3">
    <source>
        <dbReference type="ARBA" id="ARBA00022989"/>
    </source>
</evidence>
<dbReference type="GO" id="GO:0015035">
    <property type="term" value="F:protein-disulfide reductase activity"/>
    <property type="evidence" value="ECO:0007669"/>
    <property type="project" value="InterPro"/>
</dbReference>
<evidence type="ECO:0000256" key="4">
    <source>
        <dbReference type="ARBA" id="ARBA00023136"/>
    </source>
</evidence>
<accession>A0A512N7D7</accession>
<evidence type="ECO:0000256" key="5">
    <source>
        <dbReference type="SAM" id="Phobius"/>
    </source>
</evidence>
<evidence type="ECO:0000256" key="1">
    <source>
        <dbReference type="ARBA" id="ARBA00004141"/>
    </source>
</evidence>
<dbReference type="SUPFAM" id="SSF158442">
    <property type="entry name" value="DsbB-like"/>
    <property type="match status" value="1"/>
</dbReference>
<evidence type="ECO:0000313" key="6">
    <source>
        <dbReference type="EMBL" id="GEP54581.1"/>
    </source>
</evidence>
<name>A0A512N7D7_9HYPH</name>
<dbReference type="GO" id="GO:0006457">
    <property type="term" value="P:protein folding"/>
    <property type="evidence" value="ECO:0007669"/>
    <property type="project" value="InterPro"/>
</dbReference>
<protein>
    <submittedName>
        <fullName evidence="6">Disulfide bond formation protein B</fullName>
    </submittedName>
</protein>
<dbReference type="Gene3D" id="1.20.1550.10">
    <property type="entry name" value="DsbB-like"/>
    <property type="match status" value="1"/>
</dbReference>
<organism evidence="6 7">
    <name type="scientific">Reyranella soli</name>
    <dbReference type="NCBI Taxonomy" id="1230389"/>
    <lineage>
        <taxon>Bacteria</taxon>
        <taxon>Pseudomonadati</taxon>
        <taxon>Pseudomonadota</taxon>
        <taxon>Alphaproteobacteria</taxon>
        <taxon>Hyphomicrobiales</taxon>
        <taxon>Reyranellaceae</taxon>
        <taxon>Reyranella</taxon>
    </lineage>
</organism>
<dbReference type="InterPro" id="IPR003752">
    <property type="entry name" value="DiS_bond_form_DsbB/BdbC"/>
</dbReference>
<feature type="transmembrane region" description="Helical" evidence="5">
    <location>
        <begin position="12"/>
        <end position="33"/>
    </location>
</feature>
<gene>
    <name evidence="6" type="ORF">RSO01_17470</name>
</gene>
<feature type="transmembrane region" description="Helical" evidence="5">
    <location>
        <begin position="150"/>
        <end position="168"/>
    </location>
</feature>
<comment type="caution">
    <text evidence="6">The sequence shown here is derived from an EMBL/GenBank/DDBJ whole genome shotgun (WGS) entry which is preliminary data.</text>
</comment>
<dbReference type="GO" id="GO:0016020">
    <property type="term" value="C:membrane"/>
    <property type="evidence" value="ECO:0007669"/>
    <property type="project" value="UniProtKB-SubCell"/>
</dbReference>
<dbReference type="OrthoDB" id="3711263at2"/>
<keyword evidence="2 5" id="KW-0812">Transmembrane</keyword>
<feature type="transmembrane region" description="Helical" evidence="5">
    <location>
        <begin position="108"/>
        <end position="129"/>
    </location>
</feature>
<comment type="subcellular location">
    <subcellularLocation>
        <location evidence="1">Membrane</location>
        <topology evidence="1">Multi-pass membrane protein</topology>
    </subcellularLocation>
</comment>
<proteinExistence type="predicted"/>
<dbReference type="AlphaFoldDB" id="A0A512N7D7"/>
<evidence type="ECO:0000313" key="7">
    <source>
        <dbReference type="Proteomes" id="UP000321058"/>
    </source>
</evidence>
<sequence>MPVVVLLDRLVLLLMLAVLAAILTMAMVLQLAFGEIPCPLCLLQRVAMLGCCFGLIQQLQAEKSQRGAGIGLVFALLLLVISARQTLLDIVPRPGHSYVGQAVFGMHMPVWSVVIAVALLLGFAIRFALFGGPRAEAMTEGLAMRRRARALELYVVLLCAINFLAVVLQCGLGECHTFGYRLL</sequence>
<dbReference type="Pfam" id="PF02600">
    <property type="entry name" value="DsbB"/>
    <property type="match status" value="1"/>
</dbReference>
<dbReference type="Proteomes" id="UP000321058">
    <property type="component" value="Unassembled WGS sequence"/>
</dbReference>
<dbReference type="RefSeq" id="WP_147148267.1">
    <property type="nucleotide sequence ID" value="NZ_BKAJ01000031.1"/>
</dbReference>
<dbReference type="EMBL" id="BKAJ01000031">
    <property type="protein sequence ID" value="GEP54581.1"/>
    <property type="molecule type" value="Genomic_DNA"/>
</dbReference>
<keyword evidence="4 5" id="KW-0472">Membrane</keyword>
<dbReference type="InterPro" id="IPR023380">
    <property type="entry name" value="DsbB-like_sf"/>
</dbReference>
<reference evidence="6 7" key="1">
    <citation type="submission" date="2019-07" db="EMBL/GenBank/DDBJ databases">
        <title>Whole genome shotgun sequence of Reyranella soli NBRC 108950.</title>
        <authorList>
            <person name="Hosoyama A."/>
            <person name="Uohara A."/>
            <person name="Ohji S."/>
            <person name="Ichikawa N."/>
        </authorList>
    </citation>
    <scope>NUCLEOTIDE SEQUENCE [LARGE SCALE GENOMIC DNA]</scope>
    <source>
        <strain evidence="6 7">NBRC 108950</strain>
    </source>
</reference>
<evidence type="ECO:0000256" key="2">
    <source>
        <dbReference type="ARBA" id="ARBA00022692"/>
    </source>
</evidence>
<keyword evidence="7" id="KW-1185">Reference proteome</keyword>
<feature type="transmembrane region" description="Helical" evidence="5">
    <location>
        <begin position="68"/>
        <end position="88"/>
    </location>
</feature>